<sequence length="549" mass="63939">MRSYKYHPFINDWMYKIEQRKIPACKEQKLLMPFLRNILDSPNTEIKSDIIEDGVTMLERYFPFKLHDYQRFRFAIFYGLYEKGTDFPIFNENFNLWGRGTGKNGTASADAFYLVSEKNGIRNYNVDFVANSERQALTSFNEDYDVIDSNSKLRRLFDYNKTQITYEKTNSTIGFLTANAKTKDGGRQGCIIFDEVHQYENYNIISVLIGGLGKVAKPRIIYLTTDGTVRESVIDDLKAKSLRILNGEEDHNGFFPFIFKLDSIQEVGKKELWCKAIPRILYDETLKRQVTKEYNMMNQSNELKEAFITKRMNIPYVSKVKTVCTWEDLMFACQGHKWIDLVSRECIGSIDFADLRDFASAGLRWKVDGKTYFKQHTWIHEKSLQLTEYNIDINECVQKGWATIVPADKYPTIPAELLGEWFQEQAKQGYYISKIKGDSFRLQAVREKLDAMGLPEIIEVRNGAISHSKVAPIIDLMFANQTVVFEDDKLLRWYIWNVKREVDKKGNVSYTKIEPIKRKTDGFFCFLHSLIDDDLQDNTGAMFFDVCSF</sequence>
<dbReference type="EMBL" id="BK032780">
    <property type="protein sequence ID" value="DAF59941.1"/>
    <property type="molecule type" value="Genomic_DNA"/>
</dbReference>
<dbReference type="InterPro" id="IPR046462">
    <property type="entry name" value="TerL_nuclease"/>
</dbReference>
<dbReference type="InterPro" id="IPR046461">
    <property type="entry name" value="TerL_ATPase"/>
</dbReference>
<dbReference type="PANTHER" id="PTHR41287">
    <property type="match status" value="1"/>
</dbReference>
<evidence type="ECO:0000259" key="2">
    <source>
        <dbReference type="Pfam" id="PF20441"/>
    </source>
</evidence>
<organism evidence="3">
    <name type="scientific">Siphoviridae sp. ctGz830</name>
    <dbReference type="NCBI Taxonomy" id="2827825"/>
    <lineage>
        <taxon>Viruses</taxon>
        <taxon>Duplodnaviria</taxon>
        <taxon>Heunggongvirae</taxon>
        <taxon>Uroviricota</taxon>
        <taxon>Caudoviricetes</taxon>
    </lineage>
</organism>
<accession>A0A8S5T9D1</accession>
<feature type="domain" description="Terminase large subunit-like endonuclease" evidence="2">
    <location>
        <begin position="250"/>
        <end position="512"/>
    </location>
</feature>
<reference evidence="3" key="1">
    <citation type="journal article" date="2021" name="Proc. Natl. Acad. Sci. U.S.A.">
        <title>A Catalog of Tens of Thousands of Viruses from Human Metagenomes Reveals Hidden Associations with Chronic Diseases.</title>
        <authorList>
            <person name="Tisza M.J."/>
            <person name="Buck C.B."/>
        </authorList>
    </citation>
    <scope>NUCLEOTIDE SEQUENCE</scope>
    <source>
        <strain evidence="3">CtGz830</strain>
    </source>
</reference>
<evidence type="ECO:0000313" key="3">
    <source>
        <dbReference type="EMBL" id="DAF59941.1"/>
    </source>
</evidence>
<name>A0A8S5T9D1_9CAUD</name>
<proteinExistence type="predicted"/>
<dbReference type="Gene3D" id="3.40.50.300">
    <property type="entry name" value="P-loop containing nucleotide triphosphate hydrolases"/>
    <property type="match status" value="1"/>
</dbReference>
<dbReference type="InterPro" id="IPR005021">
    <property type="entry name" value="Terminase_largesu-like"/>
</dbReference>
<protein>
    <submittedName>
        <fullName evidence="3">Large Terminase</fullName>
    </submittedName>
</protein>
<dbReference type="Pfam" id="PF03354">
    <property type="entry name" value="TerL_ATPase"/>
    <property type="match status" value="1"/>
</dbReference>
<dbReference type="GO" id="GO:0004519">
    <property type="term" value="F:endonuclease activity"/>
    <property type="evidence" value="ECO:0007669"/>
    <property type="project" value="InterPro"/>
</dbReference>
<dbReference type="Pfam" id="PF20441">
    <property type="entry name" value="TerL_nuclease"/>
    <property type="match status" value="1"/>
</dbReference>
<dbReference type="InterPro" id="IPR027417">
    <property type="entry name" value="P-loop_NTPase"/>
</dbReference>
<dbReference type="PANTHER" id="PTHR41287:SF1">
    <property type="entry name" value="PROTEIN YMFN"/>
    <property type="match status" value="1"/>
</dbReference>
<feature type="domain" description="Terminase large subunit-like ATPase" evidence="1">
    <location>
        <begin position="68"/>
        <end position="238"/>
    </location>
</feature>
<evidence type="ECO:0000259" key="1">
    <source>
        <dbReference type="Pfam" id="PF03354"/>
    </source>
</evidence>